<gene>
    <name evidence="2" type="ORF">N1F79_17185</name>
</gene>
<evidence type="ECO:0000313" key="3">
    <source>
        <dbReference type="Proteomes" id="UP001337305"/>
    </source>
</evidence>
<feature type="transmembrane region" description="Helical" evidence="1">
    <location>
        <begin position="216"/>
        <end position="238"/>
    </location>
</feature>
<feature type="transmembrane region" description="Helical" evidence="1">
    <location>
        <begin position="6"/>
        <end position="30"/>
    </location>
</feature>
<keyword evidence="1" id="KW-1133">Transmembrane helix</keyword>
<evidence type="ECO:0008006" key="4">
    <source>
        <dbReference type="Google" id="ProtNLM"/>
    </source>
</evidence>
<sequence length="380" mass="43960">MTEVSEFFILSHIFISFVGAILLIAIWFNIRQRFKQILEENDSQKRVDKGLLYLSLATFIWVFSGIWSYATHRLSLEHTNGYRLGIDIFSIVNNMFLLLALFYFYYAPQFIYNNKKNINVILIVIIITSIITFFLSYFLGKNDIMNGVKLSGIPDLLLTGFLCYLLSISFYRTFSHRGLKIVGGISILVIILIFISQISNVFVNYGNDFSNNFIKIISKTSLISIFLVLATTWVIRLANMPKPNEMTINFMDWSLVKISIPTKGVFDQTIDFRSKTTQYKNLLKFALRRKYGEGHSQSMVVNLGGEIKNQTYLTRIFENINTILQLDTTQLLERRDLFTFIGEGKYRLRVIPDNITIDATLCEEFCKTPENAYYKALCNL</sequence>
<accession>A0ABU7XYI7</accession>
<comment type="caution">
    <text evidence="2">The sequence shown here is derived from an EMBL/GenBank/DDBJ whole genome shotgun (WGS) entry which is preliminary data.</text>
</comment>
<dbReference type="RefSeq" id="WP_303307179.1">
    <property type="nucleotide sequence ID" value="NZ_JAODOP010000004.1"/>
</dbReference>
<keyword evidence="1" id="KW-0472">Membrane</keyword>
<feature type="transmembrane region" description="Helical" evidence="1">
    <location>
        <begin position="82"/>
        <end position="106"/>
    </location>
</feature>
<feature type="transmembrane region" description="Helical" evidence="1">
    <location>
        <begin position="152"/>
        <end position="171"/>
    </location>
</feature>
<protein>
    <recommendedName>
        <fullName evidence="4">Histidine kinase N-terminal 7TM region domain-containing protein</fullName>
    </recommendedName>
</protein>
<feature type="transmembrane region" description="Helical" evidence="1">
    <location>
        <begin position="178"/>
        <end position="196"/>
    </location>
</feature>
<reference evidence="2 3" key="1">
    <citation type="submission" date="2022-09" db="EMBL/GenBank/DDBJ databases">
        <title>Genome sequencing of Flavivirga sp. MEBiC05379.</title>
        <authorList>
            <person name="Oh H.-M."/>
            <person name="Kwon K.K."/>
            <person name="Park M.J."/>
            <person name="Yang S.-H."/>
        </authorList>
    </citation>
    <scope>NUCLEOTIDE SEQUENCE [LARGE SCALE GENOMIC DNA]</scope>
    <source>
        <strain evidence="2 3">MEBiC05379</strain>
    </source>
</reference>
<organism evidence="2 3">
    <name type="scientific">Flavivirga spongiicola</name>
    <dbReference type="NCBI Taxonomy" id="421621"/>
    <lineage>
        <taxon>Bacteria</taxon>
        <taxon>Pseudomonadati</taxon>
        <taxon>Bacteroidota</taxon>
        <taxon>Flavobacteriia</taxon>
        <taxon>Flavobacteriales</taxon>
        <taxon>Flavobacteriaceae</taxon>
        <taxon>Flavivirga</taxon>
    </lineage>
</organism>
<dbReference type="EMBL" id="JAODOP010000004">
    <property type="protein sequence ID" value="MEF3834870.1"/>
    <property type="molecule type" value="Genomic_DNA"/>
</dbReference>
<dbReference type="Proteomes" id="UP001337305">
    <property type="component" value="Unassembled WGS sequence"/>
</dbReference>
<proteinExistence type="predicted"/>
<feature type="transmembrane region" description="Helical" evidence="1">
    <location>
        <begin position="51"/>
        <end position="70"/>
    </location>
</feature>
<keyword evidence="1" id="KW-0812">Transmembrane</keyword>
<keyword evidence="3" id="KW-1185">Reference proteome</keyword>
<evidence type="ECO:0000256" key="1">
    <source>
        <dbReference type="SAM" id="Phobius"/>
    </source>
</evidence>
<name>A0ABU7XYI7_9FLAO</name>
<feature type="transmembrane region" description="Helical" evidence="1">
    <location>
        <begin position="118"/>
        <end position="140"/>
    </location>
</feature>
<evidence type="ECO:0000313" key="2">
    <source>
        <dbReference type="EMBL" id="MEF3834870.1"/>
    </source>
</evidence>